<sequence length="320" mass="35096">MLKAPIRRRTIYPRTPPNNQDLPKSARGIYCVGTNTRQRVGEKGGGREHFGRCEGAVSLQVWLQYRHPGFPKEVGVKASSSSSSAQHLFGARVGVSSLTAPYSPAVASLVGRESPRAASRKPPTTPPSKQADRDARHLTSQSSAPFAPHRRWLQQRPVVRGPRRDAARGEQQRGTTRRFRRPVVAFSTFLPGIAGQEGMRCASASLPMLFFSPLPPDLQPCRQPPSTHIFVAFLLATGPADRTAAAAFVQFYALLLLMDFPAAPRKRHRPPPTALEPHLSKPMPVYPLLSWPDATYHFAVADETANAAWTGSRDSSAQQQ</sequence>
<feature type="compositionally biased region" description="Basic residues" evidence="1">
    <location>
        <begin position="1"/>
        <end position="11"/>
    </location>
</feature>
<dbReference type="EMBL" id="WIGO01000245">
    <property type="protein sequence ID" value="KAF6822142.1"/>
    <property type="molecule type" value="Genomic_DNA"/>
</dbReference>
<reference evidence="2" key="1">
    <citation type="journal article" date="2020" name="Phytopathology">
        <title>Genome Sequence Resources of Colletotrichum truncatum, C. plurivorum, C. musicola, and C. sojae: Four Species Pathogenic to Soybean (Glycine max).</title>
        <authorList>
            <person name="Rogerio F."/>
            <person name="Boufleur T.R."/>
            <person name="Ciampi-Guillardi M."/>
            <person name="Sukno S.A."/>
            <person name="Thon M.R."/>
            <person name="Massola Junior N.S."/>
            <person name="Baroncelli R."/>
        </authorList>
    </citation>
    <scope>NUCLEOTIDE SEQUENCE</scope>
    <source>
        <strain evidence="2">LFN00145</strain>
    </source>
</reference>
<feature type="region of interest" description="Disordered" evidence="1">
    <location>
        <begin position="1"/>
        <end position="26"/>
    </location>
</feature>
<feature type="region of interest" description="Disordered" evidence="1">
    <location>
        <begin position="110"/>
        <end position="178"/>
    </location>
</feature>
<evidence type="ECO:0000313" key="3">
    <source>
        <dbReference type="Proteomes" id="UP000654918"/>
    </source>
</evidence>
<evidence type="ECO:0000256" key="1">
    <source>
        <dbReference type="SAM" id="MobiDB-lite"/>
    </source>
</evidence>
<organism evidence="2 3">
    <name type="scientific">Colletotrichum plurivorum</name>
    <dbReference type="NCBI Taxonomy" id="2175906"/>
    <lineage>
        <taxon>Eukaryota</taxon>
        <taxon>Fungi</taxon>
        <taxon>Dikarya</taxon>
        <taxon>Ascomycota</taxon>
        <taxon>Pezizomycotina</taxon>
        <taxon>Sordariomycetes</taxon>
        <taxon>Hypocreomycetidae</taxon>
        <taxon>Glomerellales</taxon>
        <taxon>Glomerellaceae</taxon>
        <taxon>Colletotrichum</taxon>
        <taxon>Colletotrichum orchidearum species complex</taxon>
    </lineage>
</organism>
<keyword evidence="3" id="KW-1185">Reference proteome</keyword>
<evidence type="ECO:0000313" key="2">
    <source>
        <dbReference type="EMBL" id="KAF6822142.1"/>
    </source>
</evidence>
<gene>
    <name evidence="2" type="ORF">CPLU01_12206</name>
</gene>
<name>A0A8H6JZU3_9PEZI</name>
<dbReference type="Proteomes" id="UP000654918">
    <property type="component" value="Unassembled WGS sequence"/>
</dbReference>
<dbReference type="AlphaFoldDB" id="A0A8H6JZU3"/>
<feature type="compositionally biased region" description="Basic and acidic residues" evidence="1">
    <location>
        <begin position="162"/>
        <end position="171"/>
    </location>
</feature>
<accession>A0A8H6JZU3</accession>
<comment type="caution">
    <text evidence="2">The sequence shown here is derived from an EMBL/GenBank/DDBJ whole genome shotgun (WGS) entry which is preliminary data.</text>
</comment>
<proteinExistence type="predicted"/>
<protein>
    <submittedName>
        <fullName evidence="2">Uncharacterized protein</fullName>
    </submittedName>
</protein>